<organism evidence="6 7">
    <name type="scientific">Rhizoctonia solani</name>
    <dbReference type="NCBI Taxonomy" id="456999"/>
    <lineage>
        <taxon>Eukaryota</taxon>
        <taxon>Fungi</taxon>
        <taxon>Dikarya</taxon>
        <taxon>Basidiomycota</taxon>
        <taxon>Agaricomycotina</taxon>
        <taxon>Agaricomycetes</taxon>
        <taxon>Cantharellales</taxon>
        <taxon>Ceratobasidiaceae</taxon>
        <taxon>Rhizoctonia</taxon>
    </lineage>
</organism>
<sequence>MANIDMAEDGGGVRGLSSLIILQEFMNRAQNAGALNIDPHEYFDVIAGTGTGGISACMLGRLHMSIDQAITEYVKLSEEAFKEKKWSGTTIYKGGKLREALKRMVREATGDEGEMMNIGRASGGCITTVFAMAGHNLNAGLPVMFRSYAVPTNPGPDCTIWEALHATMAHPDLFKGIDIVKSGVSISFVGGEIGSSNPLAHVLAEVNRVYPERHIACIVSIGAGHARTIRVPAPNRWRRTQDVIVMKDMATDSERVAEEMVRRFRDRSDVYFRFNVDQGMQNMTDGSRKRLGEAMQNTKAYLQKSETSQKLDGAMRASTERREAVSTLHAAGEVPVMVETTKQSASFKRCPAPTQFYTGREDENTQVIACITGGKHERRICVVYGLGGVGKTQLALNVIERTLNEWDFIIFVDASTKEGLEKSLRDFAEARNIGRSYQEVISWLECCGERWLVVFDSADTPSTNIRQYIPARGRGGSVLITTRLPDLARLAVGPGSVCHLSSMSLADATALLVKIASSPNQSILDEDIEAAKELVQDFGCLSLAIVHAGAYIAHFPNMRISSYRSLFSSHRQRMLDQYKNLPETAKLDYRGDTVYTTWKLCYDQLKPESCVLLWLIAYLYHDGISEEIFKRAAQSMHSRTYPLPPTELEIQAQDHVWQYLSSFIDSDTNWDPIKFNSVMADLASYSLIESNRTNSTYRVHVLVHDWAKTVVPQSRELAVQCAATVLSLSINLEQDAESIGFKCQLELHVTSLLAYSPNLGANHCNYLKQVYLCGGQWIQKEKLELELLEVFQQELGDNDIQTWSIAHGLARTYRELGQGDKALDLQKRVVNAHKEMLGEEHPHTLASISNLAMAYLDLGQYDEAKQLQVHTLNIQKRVLGEYHPHTLASMSNLALDYLDIGPQDEAERLQIQVFNACRSVMGEEHPDTLTYMSNLAGTYSYLGRWDEAEELYHLAITSAERVLGNQHPTTQQYRENLEWMQIWRDIELVSTCFKFCFTAN</sequence>
<reference evidence="6" key="1">
    <citation type="submission" date="2021-01" db="EMBL/GenBank/DDBJ databases">
        <authorList>
            <person name="Kaushik A."/>
        </authorList>
    </citation>
    <scope>NUCLEOTIDE SEQUENCE</scope>
    <source>
        <strain evidence="6">AG5</strain>
    </source>
</reference>
<dbReference type="GO" id="GO:0016042">
    <property type="term" value="P:lipid catabolic process"/>
    <property type="evidence" value="ECO:0007669"/>
    <property type="project" value="UniProtKB-KW"/>
</dbReference>
<dbReference type="PANTHER" id="PTHR24185:SF1">
    <property type="entry name" value="CALCIUM-INDEPENDENT PHOSPHOLIPASE A2-GAMMA"/>
    <property type="match status" value="1"/>
</dbReference>
<evidence type="ECO:0000256" key="2">
    <source>
        <dbReference type="ARBA" id="ARBA00022963"/>
    </source>
</evidence>
<dbReference type="InterPro" id="IPR016035">
    <property type="entry name" value="Acyl_Trfase/lysoPLipase"/>
</dbReference>
<dbReference type="Gene3D" id="1.25.40.10">
    <property type="entry name" value="Tetratricopeptide repeat domain"/>
    <property type="match status" value="1"/>
</dbReference>
<dbReference type="InterPro" id="IPR011990">
    <property type="entry name" value="TPR-like_helical_dom_sf"/>
</dbReference>
<comment type="caution">
    <text evidence="6">The sequence shown here is derived from an EMBL/GenBank/DDBJ whole genome shotgun (WGS) entry which is preliminary data.</text>
</comment>
<dbReference type="InterPro" id="IPR002182">
    <property type="entry name" value="NB-ARC"/>
</dbReference>
<dbReference type="InterPro" id="IPR002641">
    <property type="entry name" value="PNPLA_dom"/>
</dbReference>
<evidence type="ECO:0000256" key="3">
    <source>
        <dbReference type="ARBA" id="ARBA00023098"/>
    </source>
</evidence>
<dbReference type="PANTHER" id="PTHR24185">
    <property type="entry name" value="CALCIUM-INDEPENDENT PHOSPHOLIPASE A2-GAMMA"/>
    <property type="match status" value="1"/>
</dbReference>
<dbReference type="GO" id="GO:0047499">
    <property type="term" value="F:calcium-independent phospholipase A2 activity"/>
    <property type="evidence" value="ECO:0007669"/>
    <property type="project" value="TreeGrafter"/>
</dbReference>
<dbReference type="GO" id="GO:0016020">
    <property type="term" value="C:membrane"/>
    <property type="evidence" value="ECO:0007669"/>
    <property type="project" value="TreeGrafter"/>
</dbReference>
<keyword evidence="2" id="KW-0442">Lipid degradation</keyword>
<protein>
    <recommendedName>
        <fullName evidence="5">PNPLA domain-containing protein</fullName>
    </recommendedName>
</protein>
<dbReference type="Gene3D" id="3.40.50.300">
    <property type="entry name" value="P-loop containing nucleotide triphosphate hydrolases"/>
    <property type="match status" value="1"/>
</dbReference>
<evidence type="ECO:0000256" key="1">
    <source>
        <dbReference type="ARBA" id="ARBA00022801"/>
    </source>
</evidence>
<dbReference type="Pfam" id="PF01734">
    <property type="entry name" value="Patatin"/>
    <property type="match status" value="1"/>
</dbReference>
<name>A0A8H3E6R8_9AGAM</name>
<dbReference type="Pfam" id="PF13374">
    <property type="entry name" value="TPR_10"/>
    <property type="match status" value="2"/>
</dbReference>
<dbReference type="Gene3D" id="3.40.1090.10">
    <property type="entry name" value="Cytosolic phospholipase A2 catalytic domain"/>
    <property type="match status" value="1"/>
</dbReference>
<feature type="domain" description="PNPLA" evidence="5">
    <location>
        <begin position="6"/>
        <end position="203"/>
    </location>
</feature>
<feature type="short sequence motif" description="GXGXXG" evidence="4">
    <location>
        <begin position="10"/>
        <end position="15"/>
    </location>
</feature>
<dbReference type="InterPro" id="IPR056681">
    <property type="entry name" value="DUF7779"/>
</dbReference>
<accession>A0A8H3E6R8</accession>
<comment type="caution">
    <text evidence="4">Lacks conserved residue(s) required for the propagation of feature annotation.</text>
</comment>
<dbReference type="Pfam" id="PF00931">
    <property type="entry name" value="NB-ARC"/>
    <property type="match status" value="1"/>
</dbReference>
<evidence type="ECO:0000313" key="7">
    <source>
        <dbReference type="Proteomes" id="UP000663827"/>
    </source>
</evidence>
<dbReference type="AlphaFoldDB" id="A0A8H3E6R8"/>
<keyword evidence="1" id="KW-0378">Hydrolase</keyword>
<dbReference type="SUPFAM" id="SSF52151">
    <property type="entry name" value="FabD/lysophospholipase-like"/>
    <property type="match status" value="1"/>
</dbReference>
<proteinExistence type="predicted"/>
<dbReference type="InterPro" id="IPR027417">
    <property type="entry name" value="P-loop_NTPase"/>
</dbReference>
<evidence type="ECO:0000259" key="5">
    <source>
        <dbReference type="PROSITE" id="PS51635"/>
    </source>
</evidence>
<dbReference type="GO" id="GO:0046486">
    <property type="term" value="P:glycerolipid metabolic process"/>
    <property type="evidence" value="ECO:0007669"/>
    <property type="project" value="UniProtKB-ARBA"/>
</dbReference>
<evidence type="ECO:0000256" key="4">
    <source>
        <dbReference type="PROSITE-ProRule" id="PRU01161"/>
    </source>
</evidence>
<dbReference type="Pfam" id="PF25000">
    <property type="entry name" value="DUF7779"/>
    <property type="match status" value="1"/>
</dbReference>
<dbReference type="Proteomes" id="UP000663827">
    <property type="component" value="Unassembled WGS sequence"/>
</dbReference>
<dbReference type="GO" id="GO:0043531">
    <property type="term" value="F:ADP binding"/>
    <property type="evidence" value="ECO:0007669"/>
    <property type="project" value="InterPro"/>
</dbReference>
<dbReference type="SUPFAM" id="SSF48452">
    <property type="entry name" value="TPR-like"/>
    <property type="match status" value="1"/>
</dbReference>
<gene>
    <name evidence="6" type="ORF">RDB_LOCUS131935</name>
</gene>
<dbReference type="Pfam" id="PF13424">
    <property type="entry name" value="TPR_12"/>
    <property type="match status" value="1"/>
</dbReference>
<dbReference type="EMBL" id="CAJNJQ010003259">
    <property type="protein sequence ID" value="CAE7195071.1"/>
    <property type="molecule type" value="Genomic_DNA"/>
</dbReference>
<evidence type="ECO:0000313" key="6">
    <source>
        <dbReference type="EMBL" id="CAE7195071.1"/>
    </source>
</evidence>
<dbReference type="GO" id="GO:0019369">
    <property type="term" value="P:arachidonate metabolic process"/>
    <property type="evidence" value="ECO:0007669"/>
    <property type="project" value="TreeGrafter"/>
</dbReference>
<dbReference type="SUPFAM" id="SSF52540">
    <property type="entry name" value="P-loop containing nucleoside triphosphate hydrolases"/>
    <property type="match status" value="1"/>
</dbReference>
<keyword evidence="3" id="KW-0443">Lipid metabolism</keyword>
<dbReference type="PROSITE" id="PS51635">
    <property type="entry name" value="PNPLA"/>
    <property type="match status" value="1"/>
</dbReference>